<evidence type="ECO:0000313" key="2">
    <source>
        <dbReference type="Proteomes" id="UP001054837"/>
    </source>
</evidence>
<comment type="caution">
    <text evidence="1">The sequence shown here is derived from an EMBL/GenBank/DDBJ whole genome shotgun (WGS) entry which is preliminary data.</text>
</comment>
<sequence length="93" mass="10818">MQRIPKVVSLRIDLNLKASTPPDNQIKEVVLKRSSVRMVPFRCHFKYHESRKPTALQYACRQSLSIRIGNQVKHVDKICRRRILVLPENASPL</sequence>
<proteinExistence type="predicted"/>
<dbReference type="EMBL" id="BPLQ01003549">
    <property type="protein sequence ID" value="GIY01234.1"/>
    <property type="molecule type" value="Genomic_DNA"/>
</dbReference>
<gene>
    <name evidence="1" type="ORF">CDAR_122211</name>
</gene>
<keyword evidence="2" id="KW-1185">Reference proteome</keyword>
<protein>
    <submittedName>
        <fullName evidence="1">Uncharacterized protein</fullName>
    </submittedName>
</protein>
<dbReference type="Proteomes" id="UP001054837">
    <property type="component" value="Unassembled WGS sequence"/>
</dbReference>
<name>A0AAV4PVZ4_9ARAC</name>
<accession>A0AAV4PVZ4</accession>
<dbReference type="AlphaFoldDB" id="A0AAV4PVZ4"/>
<organism evidence="1 2">
    <name type="scientific">Caerostris darwini</name>
    <dbReference type="NCBI Taxonomy" id="1538125"/>
    <lineage>
        <taxon>Eukaryota</taxon>
        <taxon>Metazoa</taxon>
        <taxon>Ecdysozoa</taxon>
        <taxon>Arthropoda</taxon>
        <taxon>Chelicerata</taxon>
        <taxon>Arachnida</taxon>
        <taxon>Araneae</taxon>
        <taxon>Araneomorphae</taxon>
        <taxon>Entelegynae</taxon>
        <taxon>Araneoidea</taxon>
        <taxon>Araneidae</taxon>
        <taxon>Caerostris</taxon>
    </lineage>
</organism>
<evidence type="ECO:0000313" key="1">
    <source>
        <dbReference type="EMBL" id="GIY01234.1"/>
    </source>
</evidence>
<reference evidence="1 2" key="1">
    <citation type="submission" date="2021-06" db="EMBL/GenBank/DDBJ databases">
        <title>Caerostris darwini draft genome.</title>
        <authorList>
            <person name="Kono N."/>
            <person name="Arakawa K."/>
        </authorList>
    </citation>
    <scope>NUCLEOTIDE SEQUENCE [LARGE SCALE GENOMIC DNA]</scope>
</reference>